<sequence>MGEKSIEQQSEQPTYNLLTNLEATLDAMAEVEGSAAWKERIQHSAADGEGTLKGALRSLREFGPEAIADEQENALYSIYGIGGSNRWMIMLDGEVQFSQFHASREKTRKAREMGFKIFE</sequence>
<dbReference type="AlphaFoldDB" id="A0A1G2BUM2"/>
<dbReference type="EMBL" id="MHKN01000009">
    <property type="protein sequence ID" value="OGY92813.1"/>
    <property type="molecule type" value="Genomic_DNA"/>
</dbReference>
<evidence type="ECO:0000313" key="1">
    <source>
        <dbReference type="EMBL" id="OGY92813.1"/>
    </source>
</evidence>
<accession>A0A1G2BUM2</accession>
<reference evidence="1 2" key="1">
    <citation type="journal article" date="2016" name="Nat. Commun.">
        <title>Thousands of microbial genomes shed light on interconnected biogeochemical processes in an aquifer system.</title>
        <authorList>
            <person name="Anantharaman K."/>
            <person name="Brown C.T."/>
            <person name="Hug L.A."/>
            <person name="Sharon I."/>
            <person name="Castelle C.J."/>
            <person name="Probst A.J."/>
            <person name="Thomas B.C."/>
            <person name="Singh A."/>
            <person name="Wilkins M.J."/>
            <person name="Karaoz U."/>
            <person name="Brodie E.L."/>
            <person name="Williams K.H."/>
            <person name="Hubbard S.S."/>
            <person name="Banfield J.F."/>
        </authorList>
    </citation>
    <scope>NUCLEOTIDE SEQUENCE [LARGE SCALE GENOMIC DNA]</scope>
</reference>
<dbReference type="Proteomes" id="UP000177349">
    <property type="component" value="Unassembled WGS sequence"/>
</dbReference>
<proteinExistence type="predicted"/>
<organism evidence="1 2">
    <name type="scientific">Candidatus Komeilibacteria bacterium RIFCSPLOWO2_01_FULL_53_11</name>
    <dbReference type="NCBI Taxonomy" id="1798552"/>
    <lineage>
        <taxon>Bacteria</taxon>
        <taxon>Candidatus Komeiliibacteriota</taxon>
    </lineage>
</organism>
<gene>
    <name evidence="1" type="ORF">A3B31_02915</name>
</gene>
<name>A0A1G2BUM2_9BACT</name>
<evidence type="ECO:0000313" key="2">
    <source>
        <dbReference type="Proteomes" id="UP000177349"/>
    </source>
</evidence>
<comment type="caution">
    <text evidence="1">The sequence shown here is derived from an EMBL/GenBank/DDBJ whole genome shotgun (WGS) entry which is preliminary data.</text>
</comment>
<protein>
    <submittedName>
        <fullName evidence="1">Uncharacterized protein</fullName>
    </submittedName>
</protein>